<evidence type="ECO:0000313" key="2">
    <source>
        <dbReference type="EMBL" id="GAA5037659.1"/>
    </source>
</evidence>
<gene>
    <name evidence="2" type="ORF">GCM10023335_86060</name>
</gene>
<feature type="compositionally biased region" description="Low complexity" evidence="1">
    <location>
        <begin position="18"/>
        <end position="36"/>
    </location>
</feature>
<organism evidence="2 3">
    <name type="scientific">Streptomyces siamensis</name>
    <dbReference type="NCBI Taxonomy" id="1274986"/>
    <lineage>
        <taxon>Bacteria</taxon>
        <taxon>Bacillati</taxon>
        <taxon>Actinomycetota</taxon>
        <taxon>Actinomycetes</taxon>
        <taxon>Kitasatosporales</taxon>
        <taxon>Streptomycetaceae</taxon>
        <taxon>Streptomyces</taxon>
    </lineage>
</organism>
<comment type="caution">
    <text evidence="2">The sequence shown here is derived from an EMBL/GenBank/DDBJ whole genome shotgun (WGS) entry which is preliminary data.</text>
</comment>
<keyword evidence="3" id="KW-1185">Reference proteome</keyword>
<dbReference type="EMBL" id="BAABKB010000047">
    <property type="protein sequence ID" value="GAA5037659.1"/>
    <property type="molecule type" value="Genomic_DNA"/>
</dbReference>
<evidence type="ECO:0000313" key="3">
    <source>
        <dbReference type="Proteomes" id="UP001501759"/>
    </source>
</evidence>
<name>A0ABP9JQC0_9ACTN</name>
<sequence length="105" mass="10989">MRRRPAPRPAPPGRRRAAAAAPAADAARSSSAARPSWLDGWAGVQPSSRSAFAEETRIDVPVIVCAYDIGLITQRGTVIGAGRPNRAATARTWAAKPSGVRSAML</sequence>
<accession>A0ABP9JQC0</accession>
<protein>
    <submittedName>
        <fullName evidence="2">Uncharacterized protein</fullName>
    </submittedName>
</protein>
<proteinExistence type="predicted"/>
<dbReference type="RefSeq" id="WP_345658414.1">
    <property type="nucleotide sequence ID" value="NZ_BAABKB010000047.1"/>
</dbReference>
<feature type="region of interest" description="Disordered" evidence="1">
    <location>
        <begin position="1"/>
        <end position="51"/>
    </location>
</feature>
<evidence type="ECO:0000256" key="1">
    <source>
        <dbReference type="SAM" id="MobiDB-lite"/>
    </source>
</evidence>
<reference evidence="3" key="1">
    <citation type="journal article" date="2019" name="Int. J. Syst. Evol. Microbiol.">
        <title>The Global Catalogue of Microorganisms (GCM) 10K type strain sequencing project: providing services to taxonomists for standard genome sequencing and annotation.</title>
        <authorList>
            <consortium name="The Broad Institute Genomics Platform"/>
            <consortium name="The Broad Institute Genome Sequencing Center for Infectious Disease"/>
            <person name="Wu L."/>
            <person name="Ma J."/>
        </authorList>
    </citation>
    <scope>NUCLEOTIDE SEQUENCE [LARGE SCALE GENOMIC DNA]</scope>
    <source>
        <strain evidence="3">JCM 18409</strain>
    </source>
</reference>
<dbReference type="Proteomes" id="UP001501759">
    <property type="component" value="Unassembled WGS sequence"/>
</dbReference>